<accession>A0ACB0Y0X4</accession>
<sequence length="236" mass="26434">MSRRATIKAPERGESTATSESSIPKLRSLAIVAPTLHKPFSNCSYYPDRDRRSPIRHDRQRRTPRRTIHHHRRTPRSPEYASASKHHRQKTPKPPPPPSRPPSPLPPPPPPPELPPIKSPIKIDAELWTAIPEKTRAIIKQLEKNLQQVNANMIGLVAINTLEGLASNPTAQQYLEQLVQKISALQPTTKQLEEFLPHQKDDGNTTKLFREAFGLNLKLKSAGGGSVEKSTKKGEK</sequence>
<gene>
    <name evidence="1" type="ORF">MENTE1834_LOCUS5935</name>
</gene>
<comment type="caution">
    <text evidence="1">The sequence shown here is derived from an EMBL/GenBank/DDBJ whole genome shotgun (WGS) entry which is preliminary data.</text>
</comment>
<evidence type="ECO:0000313" key="1">
    <source>
        <dbReference type="EMBL" id="CAK5025944.1"/>
    </source>
</evidence>
<proteinExistence type="predicted"/>
<reference evidence="1" key="1">
    <citation type="submission" date="2023-11" db="EMBL/GenBank/DDBJ databases">
        <authorList>
            <person name="Poullet M."/>
        </authorList>
    </citation>
    <scope>NUCLEOTIDE SEQUENCE</scope>
    <source>
        <strain evidence="1">E1834</strain>
    </source>
</reference>
<keyword evidence="2" id="KW-1185">Reference proteome</keyword>
<dbReference type="EMBL" id="CAVMJV010000004">
    <property type="protein sequence ID" value="CAK5025944.1"/>
    <property type="molecule type" value="Genomic_DNA"/>
</dbReference>
<evidence type="ECO:0000313" key="2">
    <source>
        <dbReference type="Proteomes" id="UP001497535"/>
    </source>
</evidence>
<name>A0ACB0Y0X4_MELEN</name>
<protein>
    <submittedName>
        <fullName evidence="1">Uncharacterized protein</fullName>
    </submittedName>
</protein>
<organism evidence="1 2">
    <name type="scientific">Meloidogyne enterolobii</name>
    <name type="common">Root-knot nematode worm</name>
    <name type="synonym">Meloidogyne mayaguensis</name>
    <dbReference type="NCBI Taxonomy" id="390850"/>
    <lineage>
        <taxon>Eukaryota</taxon>
        <taxon>Metazoa</taxon>
        <taxon>Ecdysozoa</taxon>
        <taxon>Nematoda</taxon>
        <taxon>Chromadorea</taxon>
        <taxon>Rhabditida</taxon>
        <taxon>Tylenchina</taxon>
        <taxon>Tylenchomorpha</taxon>
        <taxon>Tylenchoidea</taxon>
        <taxon>Meloidogynidae</taxon>
        <taxon>Meloidogyninae</taxon>
        <taxon>Meloidogyne</taxon>
    </lineage>
</organism>
<dbReference type="Proteomes" id="UP001497535">
    <property type="component" value="Unassembled WGS sequence"/>
</dbReference>